<keyword evidence="1" id="KW-0732">Signal</keyword>
<dbReference type="Gene3D" id="2.120.10.30">
    <property type="entry name" value="TolB, C-terminal domain"/>
    <property type="match status" value="1"/>
</dbReference>
<protein>
    <recommendedName>
        <fullName evidence="4">WD40-like Beta Propeller Repeat</fullName>
    </recommendedName>
</protein>
<accession>A0ABP7BMC9</accession>
<name>A0ABP7BMC9_9ACTN</name>
<gene>
    <name evidence="2" type="ORF">GCM10022224_028370</name>
</gene>
<keyword evidence="3" id="KW-1185">Reference proteome</keyword>
<dbReference type="InterPro" id="IPR011042">
    <property type="entry name" value="6-blade_b-propeller_TolB-like"/>
</dbReference>
<dbReference type="EMBL" id="BAAAZP010000049">
    <property type="protein sequence ID" value="GAA3662731.1"/>
    <property type="molecule type" value="Genomic_DNA"/>
</dbReference>
<organism evidence="2 3">
    <name type="scientific">Nonomuraea antimicrobica</name>
    <dbReference type="NCBI Taxonomy" id="561173"/>
    <lineage>
        <taxon>Bacteria</taxon>
        <taxon>Bacillati</taxon>
        <taxon>Actinomycetota</taxon>
        <taxon>Actinomycetes</taxon>
        <taxon>Streptosporangiales</taxon>
        <taxon>Streptosporangiaceae</taxon>
        <taxon>Nonomuraea</taxon>
    </lineage>
</organism>
<reference evidence="3" key="1">
    <citation type="journal article" date="2019" name="Int. J. Syst. Evol. Microbiol.">
        <title>The Global Catalogue of Microorganisms (GCM) 10K type strain sequencing project: providing services to taxonomists for standard genome sequencing and annotation.</title>
        <authorList>
            <consortium name="The Broad Institute Genomics Platform"/>
            <consortium name="The Broad Institute Genome Sequencing Center for Infectious Disease"/>
            <person name="Wu L."/>
            <person name="Ma J."/>
        </authorList>
    </citation>
    <scope>NUCLEOTIDE SEQUENCE [LARGE SCALE GENOMIC DNA]</scope>
    <source>
        <strain evidence="3">JCM 16904</strain>
    </source>
</reference>
<dbReference type="SUPFAM" id="SSF82171">
    <property type="entry name" value="DPP6 N-terminal domain-like"/>
    <property type="match status" value="1"/>
</dbReference>
<sequence length="375" mass="39165">MNLTTCLRAASVITLAALGSAVPASPATAATGAAPPALPDSGAGRATFAYLCVNPKDRDSIPSGPCQSWRLVTADGQRFTVPDALGWEKSKNPDELGESGALAISPDGTRIAYQRAADDAVVVRDLASAQTWTIPYRVPRDSVGSPFTLRFVRDGSGLAITPADTDVPSVTFADVTAGTTRRLPKGWTLLDADPETGRLTLLKPPGLSDRGAFRTVDGTRGTTVKIPTHAHKHLIWGAFAARDGRAANLVPKQAPACGPDMTPVWLAAFSTRTGKMTTVKPRLPADVYQADVIDWLNDEEIVAAAGRERPGKAATKPVGSYVYALNVSTGAARLLATLSTPEQVYGDRLIVGGYVGPRTVAAAGKTAKPSPRGCG</sequence>
<dbReference type="RefSeq" id="WP_344876925.1">
    <property type="nucleotide sequence ID" value="NZ_BAAAZP010000049.1"/>
</dbReference>
<comment type="caution">
    <text evidence="2">The sequence shown here is derived from an EMBL/GenBank/DDBJ whole genome shotgun (WGS) entry which is preliminary data.</text>
</comment>
<evidence type="ECO:0008006" key="4">
    <source>
        <dbReference type="Google" id="ProtNLM"/>
    </source>
</evidence>
<evidence type="ECO:0000313" key="2">
    <source>
        <dbReference type="EMBL" id="GAA3662731.1"/>
    </source>
</evidence>
<evidence type="ECO:0000256" key="1">
    <source>
        <dbReference type="SAM" id="SignalP"/>
    </source>
</evidence>
<dbReference type="Proteomes" id="UP001500902">
    <property type="component" value="Unassembled WGS sequence"/>
</dbReference>
<feature type="signal peptide" evidence="1">
    <location>
        <begin position="1"/>
        <end position="29"/>
    </location>
</feature>
<feature type="chain" id="PRO_5046691191" description="WD40-like Beta Propeller Repeat" evidence="1">
    <location>
        <begin position="30"/>
        <end position="375"/>
    </location>
</feature>
<proteinExistence type="predicted"/>
<evidence type="ECO:0000313" key="3">
    <source>
        <dbReference type="Proteomes" id="UP001500902"/>
    </source>
</evidence>